<dbReference type="SUPFAM" id="SSF56349">
    <property type="entry name" value="DNA breaking-rejoining enzymes"/>
    <property type="match status" value="1"/>
</dbReference>
<sequence length="64" mass="7138">RSWYLSRLREHLPSDVAGHSLRSRGATAYAFAGTSDDRIQALGRWSSDGFKAYIQGHPILLHAL</sequence>
<dbReference type="InterPro" id="IPR011010">
    <property type="entry name" value="DNA_brk_join_enz"/>
</dbReference>
<evidence type="ECO:0000313" key="3">
    <source>
        <dbReference type="Proteomes" id="UP000886523"/>
    </source>
</evidence>
<keyword evidence="1" id="KW-0233">DNA recombination</keyword>
<feature type="non-terminal residue" evidence="2">
    <location>
        <position position="1"/>
    </location>
</feature>
<dbReference type="EMBL" id="MU128966">
    <property type="protein sequence ID" value="KAF9513942.1"/>
    <property type="molecule type" value="Genomic_DNA"/>
</dbReference>
<dbReference type="GO" id="GO:0015074">
    <property type="term" value="P:DNA integration"/>
    <property type="evidence" value="ECO:0007669"/>
    <property type="project" value="InterPro"/>
</dbReference>
<accession>A0A9P6AXZ5</accession>
<dbReference type="InterPro" id="IPR013762">
    <property type="entry name" value="Integrase-like_cat_sf"/>
</dbReference>
<evidence type="ECO:0008006" key="4">
    <source>
        <dbReference type="Google" id="ProtNLM"/>
    </source>
</evidence>
<name>A0A9P6AXZ5_9AGAM</name>
<evidence type="ECO:0000256" key="1">
    <source>
        <dbReference type="ARBA" id="ARBA00023172"/>
    </source>
</evidence>
<dbReference type="GO" id="GO:0003677">
    <property type="term" value="F:DNA binding"/>
    <property type="evidence" value="ECO:0007669"/>
    <property type="project" value="InterPro"/>
</dbReference>
<organism evidence="2 3">
    <name type="scientific">Hydnum rufescens UP504</name>
    <dbReference type="NCBI Taxonomy" id="1448309"/>
    <lineage>
        <taxon>Eukaryota</taxon>
        <taxon>Fungi</taxon>
        <taxon>Dikarya</taxon>
        <taxon>Basidiomycota</taxon>
        <taxon>Agaricomycotina</taxon>
        <taxon>Agaricomycetes</taxon>
        <taxon>Cantharellales</taxon>
        <taxon>Hydnaceae</taxon>
        <taxon>Hydnum</taxon>
    </lineage>
</organism>
<dbReference type="Gene3D" id="1.10.443.10">
    <property type="entry name" value="Intergrase catalytic core"/>
    <property type="match status" value="1"/>
</dbReference>
<protein>
    <recommendedName>
        <fullName evidence="4">Integrase</fullName>
    </recommendedName>
</protein>
<comment type="caution">
    <text evidence="2">The sequence shown here is derived from an EMBL/GenBank/DDBJ whole genome shotgun (WGS) entry which is preliminary data.</text>
</comment>
<gene>
    <name evidence="2" type="ORF">BS47DRAFT_1283193</name>
</gene>
<keyword evidence="3" id="KW-1185">Reference proteome</keyword>
<dbReference type="Proteomes" id="UP000886523">
    <property type="component" value="Unassembled WGS sequence"/>
</dbReference>
<dbReference type="OrthoDB" id="5598396at2759"/>
<proteinExistence type="predicted"/>
<evidence type="ECO:0000313" key="2">
    <source>
        <dbReference type="EMBL" id="KAF9513942.1"/>
    </source>
</evidence>
<dbReference type="AlphaFoldDB" id="A0A9P6AXZ5"/>
<reference evidence="2" key="1">
    <citation type="journal article" date="2020" name="Nat. Commun.">
        <title>Large-scale genome sequencing of mycorrhizal fungi provides insights into the early evolution of symbiotic traits.</title>
        <authorList>
            <person name="Miyauchi S."/>
            <person name="Kiss E."/>
            <person name="Kuo A."/>
            <person name="Drula E."/>
            <person name="Kohler A."/>
            <person name="Sanchez-Garcia M."/>
            <person name="Morin E."/>
            <person name="Andreopoulos B."/>
            <person name="Barry K.W."/>
            <person name="Bonito G."/>
            <person name="Buee M."/>
            <person name="Carver A."/>
            <person name="Chen C."/>
            <person name="Cichocki N."/>
            <person name="Clum A."/>
            <person name="Culley D."/>
            <person name="Crous P.W."/>
            <person name="Fauchery L."/>
            <person name="Girlanda M."/>
            <person name="Hayes R.D."/>
            <person name="Keri Z."/>
            <person name="LaButti K."/>
            <person name="Lipzen A."/>
            <person name="Lombard V."/>
            <person name="Magnuson J."/>
            <person name="Maillard F."/>
            <person name="Murat C."/>
            <person name="Nolan M."/>
            <person name="Ohm R.A."/>
            <person name="Pangilinan J."/>
            <person name="Pereira M.F."/>
            <person name="Perotto S."/>
            <person name="Peter M."/>
            <person name="Pfister S."/>
            <person name="Riley R."/>
            <person name="Sitrit Y."/>
            <person name="Stielow J.B."/>
            <person name="Szollosi G."/>
            <person name="Zifcakova L."/>
            <person name="Stursova M."/>
            <person name="Spatafora J.W."/>
            <person name="Tedersoo L."/>
            <person name="Vaario L.M."/>
            <person name="Yamada A."/>
            <person name="Yan M."/>
            <person name="Wang P."/>
            <person name="Xu J."/>
            <person name="Bruns T."/>
            <person name="Baldrian P."/>
            <person name="Vilgalys R."/>
            <person name="Dunand C."/>
            <person name="Henrissat B."/>
            <person name="Grigoriev I.V."/>
            <person name="Hibbett D."/>
            <person name="Nagy L.G."/>
            <person name="Martin F.M."/>
        </authorList>
    </citation>
    <scope>NUCLEOTIDE SEQUENCE</scope>
    <source>
        <strain evidence="2">UP504</strain>
    </source>
</reference>
<dbReference type="GO" id="GO:0006310">
    <property type="term" value="P:DNA recombination"/>
    <property type="evidence" value="ECO:0007669"/>
    <property type="project" value="UniProtKB-KW"/>
</dbReference>
<feature type="non-terminal residue" evidence="2">
    <location>
        <position position="64"/>
    </location>
</feature>